<reference evidence="2" key="1">
    <citation type="submission" date="2020-11" db="EMBL/GenBank/DDBJ databases">
        <authorList>
            <person name="Tran Van P."/>
        </authorList>
    </citation>
    <scope>NUCLEOTIDE SEQUENCE</scope>
</reference>
<name>A0A7R9BKG3_9CRUS</name>
<dbReference type="EMBL" id="OA882803">
    <property type="protein sequence ID" value="CAD7276987.1"/>
    <property type="molecule type" value="Genomic_DNA"/>
</dbReference>
<evidence type="ECO:0000313" key="2">
    <source>
        <dbReference type="EMBL" id="CAD7276987.1"/>
    </source>
</evidence>
<proteinExistence type="predicted"/>
<dbReference type="AlphaFoldDB" id="A0A7R9BKG3"/>
<evidence type="ECO:0000313" key="3">
    <source>
        <dbReference type="Proteomes" id="UP000678499"/>
    </source>
</evidence>
<sequence>MNRVSNAGLTPGGSGFKADVRSLPPSPADSGVSDVDSSSSGHASNDESKSRLHLASDNFRVKAWRSARHDTTQSPPRGT</sequence>
<feature type="region of interest" description="Disordered" evidence="1">
    <location>
        <begin position="1"/>
        <end position="56"/>
    </location>
</feature>
<gene>
    <name evidence="2" type="ORF">NMOB1V02_LOCUS4730</name>
</gene>
<dbReference type="EMBL" id="CAJPEX010000766">
    <property type="protein sequence ID" value="CAG0917139.1"/>
    <property type="molecule type" value="Genomic_DNA"/>
</dbReference>
<dbReference type="Proteomes" id="UP000678499">
    <property type="component" value="Unassembled WGS sequence"/>
</dbReference>
<organism evidence="2">
    <name type="scientific">Notodromas monacha</name>
    <dbReference type="NCBI Taxonomy" id="399045"/>
    <lineage>
        <taxon>Eukaryota</taxon>
        <taxon>Metazoa</taxon>
        <taxon>Ecdysozoa</taxon>
        <taxon>Arthropoda</taxon>
        <taxon>Crustacea</taxon>
        <taxon>Oligostraca</taxon>
        <taxon>Ostracoda</taxon>
        <taxon>Podocopa</taxon>
        <taxon>Podocopida</taxon>
        <taxon>Cypridocopina</taxon>
        <taxon>Cypridoidea</taxon>
        <taxon>Cyprididae</taxon>
        <taxon>Notodromas</taxon>
    </lineage>
</organism>
<evidence type="ECO:0000256" key="1">
    <source>
        <dbReference type="SAM" id="MobiDB-lite"/>
    </source>
</evidence>
<feature type="compositionally biased region" description="Low complexity" evidence="1">
    <location>
        <begin position="28"/>
        <end position="43"/>
    </location>
</feature>
<protein>
    <submittedName>
        <fullName evidence="2">Uncharacterized protein</fullName>
    </submittedName>
</protein>
<accession>A0A7R9BKG3</accession>
<keyword evidence="3" id="KW-1185">Reference proteome</keyword>